<sequence>MTSTSFLYPSASQDRVAARYDATGEPVTAEPHGEANAAANLMTTAGDYARFLIFVMGGGGLAEDLAADMLSPQIVTGSNKAFGLGWEILEDVRGNEDAI</sequence>
<gene>
    <name evidence="2" type="ORF">GGQ59_002046</name>
</gene>
<name>A0A840I3R6_9PROT</name>
<keyword evidence="3" id="KW-1185">Reference proteome</keyword>
<dbReference type="EMBL" id="JACHOB010000004">
    <property type="protein sequence ID" value="MBB4659509.1"/>
    <property type="molecule type" value="Genomic_DNA"/>
</dbReference>
<evidence type="ECO:0000259" key="1">
    <source>
        <dbReference type="Pfam" id="PF00144"/>
    </source>
</evidence>
<evidence type="ECO:0000313" key="3">
    <source>
        <dbReference type="Proteomes" id="UP000563524"/>
    </source>
</evidence>
<dbReference type="InterPro" id="IPR001466">
    <property type="entry name" value="Beta-lactam-related"/>
</dbReference>
<dbReference type="AlphaFoldDB" id="A0A840I3R6"/>
<organism evidence="2 3">
    <name type="scientific">Parvularcula dongshanensis</name>
    <dbReference type="NCBI Taxonomy" id="1173995"/>
    <lineage>
        <taxon>Bacteria</taxon>
        <taxon>Pseudomonadati</taxon>
        <taxon>Pseudomonadota</taxon>
        <taxon>Alphaproteobacteria</taxon>
        <taxon>Parvularculales</taxon>
        <taxon>Parvularculaceae</taxon>
        <taxon>Parvularcula</taxon>
    </lineage>
</organism>
<dbReference type="SUPFAM" id="SSF56601">
    <property type="entry name" value="beta-lactamase/transpeptidase-like"/>
    <property type="match status" value="1"/>
</dbReference>
<proteinExistence type="predicted"/>
<reference evidence="2 3" key="1">
    <citation type="submission" date="2020-08" db="EMBL/GenBank/DDBJ databases">
        <title>Genomic Encyclopedia of Type Strains, Phase IV (KMG-IV): sequencing the most valuable type-strain genomes for metagenomic binning, comparative biology and taxonomic classification.</title>
        <authorList>
            <person name="Goeker M."/>
        </authorList>
    </citation>
    <scope>NUCLEOTIDE SEQUENCE [LARGE SCALE GENOMIC DNA]</scope>
    <source>
        <strain evidence="2 3">DSM 102850</strain>
    </source>
</reference>
<comment type="caution">
    <text evidence="2">The sequence shown here is derived from an EMBL/GenBank/DDBJ whole genome shotgun (WGS) entry which is preliminary data.</text>
</comment>
<evidence type="ECO:0000313" key="2">
    <source>
        <dbReference type="EMBL" id="MBB4659509.1"/>
    </source>
</evidence>
<dbReference type="Gene3D" id="3.40.710.10">
    <property type="entry name" value="DD-peptidase/beta-lactamase superfamily"/>
    <property type="match status" value="1"/>
</dbReference>
<dbReference type="Pfam" id="PF00144">
    <property type="entry name" value="Beta-lactamase"/>
    <property type="match status" value="1"/>
</dbReference>
<dbReference type="Proteomes" id="UP000563524">
    <property type="component" value="Unassembled WGS sequence"/>
</dbReference>
<protein>
    <submittedName>
        <fullName evidence="2">CubicO group peptidase (Beta-lactamase class C family)</fullName>
    </submittedName>
</protein>
<feature type="domain" description="Beta-lactamase-related" evidence="1">
    <location>
        <begin position="1"/>
        <end position="86"/>
    </location>
</feature>
<accession>A0A840I3R6</accession>
<dbReference type="InterPro" id="IPR012338">
    <property type="entry name" value="Beta-lactam/transpept-like"/>
</dbReference>